<keyword evidence="3" id="KW-1185">Reference proteome</keyword>
<feature type="non-terminal residue" evidence="2">
    <location>
        <position position="1"/>
    </location>
</feature>
<name>A0A267GQC7_9PLAT</name>
<reference evidence="2 3" key="1">
    <citation type="submission" date="2017-06" db="EMBL/GenBank/DDBJ databases">
        <title>A platform for efficient transgenesis in Macrostomum lignano, a flatworm model organism for stem cell research.</title>
        <authorList>
            <person name="Berezikov E."/>
        </authorList>
    </citation>
    <scope>NUCLEOTIDE SEQUENCE [LARGE SCALE GENOMIC DNA]</scope>
    <source>
        <strain evidence="2">DV1</strain>
        <tissue evidence="2">Whole organism</tissue>
    </source>
</reference>
<dbReference type="Proteomes" id="UP000215902">
    <property type="component" value="Unassembled WGS sequence"/>
</dbReference>
<feature type="region of interest" description="Disordered" evidence="1">
    <location>
        <begin position="92"/>
        <end position="175"/>
    </location>
</feature>
<dbReference type="AlphaFoldDB" id="A0A267GQC7"/>
<evidence type="ECO:0000313" key="2">
    <source>
        <dbReference type="EMBL" id="PAA87614.1"/>
    </source>
</evidence>
<feature type="region of interest" description="Disordered" evidence="1">
    <location>
        <begin position="214"/>
        <end position="299"/>
    </location>
</feature>
<feature type="compositionally biased region" description="Polar residues" evidence="1">
    <location>
        <begin position="225"/>
        <end position="240"/>
    </location>
</feature>
<feature type="compositionally biased region" description="Low complexity" evidence="1">
    <location>
        <begin position="258"/>
        <end position="289"/>
    </location>
</feature>
<evidence type="ECO:0000313" key="3">
    <source>
        <dbReference type="Proteomes" id="UP000215902"/>
    </source>
</evidence>
<accession>A0A267GQC7</accession>
<dbReference type="EMBL" id="NIVC01000224">
    <property type="protein sequence ID" value="PAA87614.1"/>
    <property type="molecule type" value="Genomic_DNA"/>
</dbReference>
<sequence length="531" mass="56658">SILEDLLQFHRHQLQLWSGRLDRYERLNSQLDQLLRPWPATLLAPVAPATPDNDQVQVPDEALESGNTVESDSAELVSEVDRLLAKANSVISARSASASSEQRSDKEKKATTATKTSTSKSSSAGSNVAKKPAQKGPPVPAVKPALTSTKAVPKKPPGPSYKPAHVTAPFRTDPKLHRRVAVNQQYRAAGRSKARAQAAADAAEAARPARLVGQWLGGDDKSATGRISKSAEAQSSTLASNPAPPQLAPVLPSNGRRSLSADSPLPPLLNSSNNNSASNPTASSSQAPSEPTSIPLSSVPVPESISVAVETNRRLRRRLRLAVSNGRFSSSSPSSRAESSFLDKFSLATKRMSSSSSETIGTKPRTVVAMAKLLDSLLAEYHLQEESTGSDANLRLLAKIRSLYVLLKSKKILYDTNNNNSGNEKISVKTGLSNSAFCLANMPDLFPFASKRCLTLSAELPALVVQADLSELLLTSWKSNVELYRRITSDPVALRQLWALAGGGGGGFADSRSSWFAGRQPHLPVTISTVP</sequence>
<evidence type="ECO:0000256" key="1">
    <source>
        <dbReference type="SAM" id="MobiDB-lite"/>
    </source>
</evidence>
<gene>
    <name evidence="2" type="ORF">BOX15_Mlig030583g2</name>
</gene>
<proteinExistence type="predicted"/>
<protein>
    <submittedName>
        <fullName evidence="2">Uncharacterized protein</fullName>
    </submittedName>
</protein>
<organism evidence="2 3">
    <name type="scientific">Macrostomum lignano</name>
    <dbReference type="NCBI Taxonomy" id="282301"/>
    <lineage>
        <taxon>Eukaryota</taxon>
        <taxon>Metazoa</taxon>
        <taxon>Spiralia</taxon>
        <taxon>Lophotrochozoa</taxon>
        <taxon>Platyhelminthes</taxon>
        <taxon>Rhabditophora</taxon>
        <taxon>Macrostomorpha</taxon>
        <taxon>Macrostomida</taxon>
        <taxon>Macrostomidae</taxon>
        <taxon>Macrostomum</taxon>
    </lineage>
</organism>
<feature type="compositionally biased region" description="Low complexity" evidence="1">
    <location>
        <begin position="111"/>
        <end position="131"/>
    </location>
</feature>
<comment type="caution">
    <text evidence="2">The sequence shown here is derived from an EMBL/GenBank/DDBJ whole genome shotgun (WGS) entry which is preliminary data.</text>
</comment>